<protein>
    <submittedName>
        <fullName evidence="4">Class I SAM-dependent methyltransferase</fullName>
        <ecNumber evidence="4">2.1.1.222</ecNumber>
        <ecNumber evidence="4">2.1.1.64</ecNumber>
    </submittedName>
</protein>
<sequence>MNRKDYTEANRKAWNEVNAKHQNAKQEKGKFEKFSQKGYSKLDDTITDILHSLHIMGKDVAQVCCNDGEETISLKNLGASSVTGFDISDEAILSAKELAKLANVECEFVQKDIYEIPDTYNDRFDIVYISVGSLMWFPDINGFFNVIARLLRKNGYVVIYDMHPFILMLDNNEKQHPYEIKYSYFIEEPRMFEDGLDYVGKEKYEASPIYNFDPTLAQIFTGMLQNQLSLILFEEYKHDMSALFEHLNNKELKVPMSMCIVGEKN</sequence>
<name>A0ABW4LVT4_9BACI</name>
<dbReference type="CDD" id="cd02440">
    <property type="entry name" value="AdoMet_MTases"/>
    <property type="match status" value="1"/>
</dbReference>
<dbReference type="GO" id="GO:0032259">
    <property type="term" value="P:methylation"/>
    <property type="evidence" value="ECO:0007669"/>
    <property type="project" value="UniProtKB-KW"/>
</dbReference>
<keyword evidence="2 4" id="KW-0808">Transferase</keyword>
<evidence type="ECO:0000259" key="3">
    <source>
        <dbReference type="Pfam" id="PF13649"/>
    </source>
</evidence>
<dbReference type="Gene3D" id="3.40.50.150">
    <property type="entry name" value="Vaccinia Virus protein VP39"/>
    <property type="match status" value="1"/>
</dbReference>
<evidence type="ECO:0000256" key="1">
    <source>
        <dbReference type="ARBA" id="ARBA00022603"/>
    </source>
</evidence>
<dbReference type="Pfam" id="PF13649">
    <property type="entry name" value="Methyltransf_25"/>
    <property type="match status" value="1"/>
</dbReference>
<proteinExistence type="predicted"/>
<dbReference type="EC" id="2.1.1.64" evidence="4"/>
<keyword evidence="5" id="KW-1185">Reference proteome</keyword>
<keyword evidence="1 4" id="KW-0489">Methyltransferase</keyword>
<dbReference type="RefSeq" id="WP_377930265.1">
    <property type="nucleotide sequence ID" value="NZ_JBHUEM010000052.1"/>
</dbReference>
<organism evidence="4 5">
    <name type="scientific">Bacillus salitolerans</name>
    <dbReference type="NCBI Taxonomy" id="1437434"/>
    <lineage>
        <taxon>Bacteria</taxon>
        <taxon>Bacillati</taxon>
        <taxon>Bacillota</taxon>
        <taxon>Bacilli</taxon>
        <taxon>Bacillales</taxon>
        <taxon>Bacillaceae</taxon>
        <taxon>Bacillus</taxon>
    </lineage>
</organism>
<dbReference type="Proteomes" id="UP001597214">
    <property type="component" value="Unassembled WGS sequence"/>
</dbReference>
<dbReference type="GO" id="GO:0102208">
    <property type="term" value="F:2-polyprenyl-6-hydroxyphenol methylase activity"/>
    <property type="evidence" value="ECO:0007669"/>
    <property type="project" value="UniProtKB-EC"/>
</dbReference>
<evidence type="ECO:0000313" key="4">
    <source>
        <dbReference type="EMBL" id="MFD1739041.1"/>
    </source>
</evidence>
<dbReference type="SUPFAM" id="SSF53335">
    <property type="entry name" value="S-adenosyl-L-methionine-dependent methyltransferases"/>
    <property type="match status" value="1"/>
</dbReference>
<dbReference type="PANTHER" id="PTHR43861:SF1">
    <property type="entry name" value="TRANS-ACONITATE 2-METHYLTRANSFERASE"/>
    <property type="match status" value="1"/>
</dbReference>
<dbReference type="PANTHER" id="PTHR43861">
    <property type="entry name" value="TRANS-ACONITATE 2-METHYLTRANSFERASE-RELATED"/>
    <property type="match status" value="1"/>
</dbReference>
<dbReference type="GO" id="GO:0061542">
    <property type="term" value="F:3-demethylubiquinol 3-O-methyltransferase activity"/>
    <property type="evidence" value="ECO:0007669"/>
    <property type="project" value="UniProtKB-EC"/>
</dbReference>
<evidence type="ECO:0000256" key="2">
    <source>
        <dbReference type="ARBA" id="ARBA00022679"/>
    </source>
</evidence>
<reference evidence="5" key="1">
    <citation type="journal article" date="2019" name="Int. J. Syst. Evol. Microbiol.">
        <title>The Global Catalogue of Microorganisms (GCM) 10K type strain sequencing project: providing services to taxonomists for standard genome sequencing and annotation.</title>
        <authorList>
            <consortium name="The Broad Institute Genomics Platform"/>
            <consortium name="The Broad Institute Genome Sequencing Center for Infectious Disease"/>
            <person name="Wu L."/>
            <person name="Ma J."/>
        </authorList>
    </citation>
    <scope>NUCLEOTIDE SEQUENCE [LARGE SCALE GENOMIC DNA]</scope>
    <source>
        <strain evidence="5">CCUG 49339</strain>
    </source>
</reference>
<feature type="domain" description="Methyltransferase" evidence="3">
    <location>
        <begin position="60"/>
        <end position="155"/>
    </location>
</feature>
<evidence type="ECO:0000313" key="5">
    <source>
        <dbReference type="Proteomes" id="UP001597214"/>
    </source>
</evidence>
<comment type="caution">
    <text evidence="4">The sequence shown here is derived from an EMBL/GenBank/DDBJ whole genome shotgun (WGS) entry which is preliminary data.</text>
</comment>
<accession>A0ABW4LVT4</accession>
<gene>
    <name evidence="4" type="ORF">ACFSCX_21260</name>
</gene>
<dbReference type="InterPro" id="IPR029063">
    <property type="entry name" value="SAM-dependent_MTases_sf"/>
</dbReference>
<dbReference type="EC" id="2.1.1.222" evidence="4"/>
<dbReference type="InterPro" id="IPR041698">
    <property type="entry name" value="Methyltransf_25"/>
</dbReference>
<dbReference type="EMBL" id="JBHUEM010000052">
    <property type="protein sequence ID" value="MFD1739041.1"/>
    <property type="molecule type" value="Genomic_DNA"/>
</dbReference>